<dbReference type="PROSITE" id="PS51257">
    <property type="entry name" value="PROKAR_LIPOPROTEIN"/>
    <property type="match status" value="1"/>
</dbReference>
<organism evidence="3 4">
    <name type="scientific">Pseudomonas helleri</name>
    <dbReference type="NCBI Taxonomy" id="1608996"/>
    <lineage>
        <taxon>Bacteria</taxon>
        <taxon>Pseudomonadati</taxon>
        <taxon>Pseudomonadota</taxon>
        <taxon>Gammaproteobacteria</taxon>
        <taxon>Pseudomonadales</taxon>
        <taxon>Pseudomonadaceae</taxon>
        <taxon>Pseudomonas</taxon>
    </lineage>
</organism>
<evidence type="ECO:0008006" key="5">
    <source>
        <dbReference type="Google" id="ProtNLM"/>
    </source>
</evidence>
<name>A0A7X1XJK9_9PSED</name>
<gene>
    <name evidence="3" type="ORF">GHO39_27095</name>
</gene>
<protein>
    <recommendedName>
        <fullName evidence="5">Lipoprotein</fullName>
    </recommendedName>
</protein>
<dbReference type="AlphaFoldDB" id="A0A7X1XJK9"/>
<proteinExistence type="predicted"/>
<reference evidence="3 4" key="1">
    <citation type="submission" date="2019-10" db="EMBL/GenBank/DDBJ databases">
        <title>Evaluation of single-gene subtyping targets for Pseudomonas.</title>
        <authorList>
            <person name="Reichler S.J."/>
            <person name="Orsi R.H."/>
            <person name="Wiedmann M."/>
            <person name="Martin N.H."/>
            <person name="Murphy S.I."/>
        </authorList>
    </citation>
    <scope>NUCLEOTIDE SEQUENCE [LARGE SCALE GENOMIC DNA]</scope>
    <source>
        <strain evidence="3 4">FSL R10-3254</strain>
    </source>
</reference>
<dbReference type="EMBL" id="WIWI01000145">
    <property type="protein sequence ID" value="MQT92755.1"/>
    <property type="molecule type" value="Genomic_DNA"/>
</dbReference>
<comment type="caution">
    <text evidence="3">The sequence shown here is derived from an EMBL/GenBank/DDBJ whole genome shotgun (WGS) entry which is preliminary data.</text>
</comment>
<evidence type="ECO:0000313" key="4">
    <source>
        <dbReference type="Proteomes" id="UP000489190"/>
    </source>
</evidence>
<feature type="signal peptide" evidence="2">
    <location>
        <begin position="1"/>
        <end position="18"/>
    </location>
</feature>
<sequence>MMRSIVLLLLIITVSGCATTSNTEQIVNRGEPFDFLKSDAPECIYQSAYPDVLARVPVDKQCLTKKYPKCISDFGYDINWSCVFNSAKSNQVAQEKTKQEAAAEYRRQVLDKYQKYLDSPEGKAEESAMQAQQKELKQQQANEQKAQEAYNKKLINSCNYFLSDILNKKNLKLKEISILNAVETMPNVVMCTFQVTNPGVYVDLPKILTITGNTQNGAYEY</sequence>
<dbReference type="RefSeq" id="WP_070413662.1">
    <property type="nucleotide sequence ID" value="NZ_WIWI01000145.1"/>
</dbReference>
<evidence type="ECO:0000256" key="1">
    <source>
        <dbReference type="SAM" id="Coils"/>
    </source>
</evidence>
<feature type="chain" id="PRO_5030618031" description="Lipoprotein" evidence="2">
    <location>
        <begin position="19"/>
        <end position="221"/>
    </location>
</feature>
<evidence type="ECO:0000256" key="2">
    <source>
        <dbReference type="SAM" id="SignalP"/>
    </source>
</evidence>
<dbReference type="Proteomes" id="UP000489190">
    <property type="component" value="Unassembled WGS sequence"/>
</dbReference>
<keyword evidence="1" id="KW-0175">Coiled coil</keyword>
<keyword evidence="2" id="KW-0732">Signal</keyword>
<accession>A0A7X1XJK9</accession>
<evidence type="ECO:0000313" key="3">
    <source>
        <dbReference type="EMBL" id="MQT92755.1"/>
    </source>
</evidence>
<feature type="coiled-coil region" evidence="1">
    <location>
        <begin position="122"/>
        <end position="149"/>
    </location>
</feature>